<evidence type="ECO:0000256" key="1">
    <source>
        <dbReference type="SAM" id="MobiDB-lite"/>
    </source>
</evidence>
<dbReference type="PANTHER" id="PTHR46637:SF1">
    <property type="entry name" value="BLL5188 PROTEIN"/>
    <property type="match status" value="1"/>
</dbReference>
<feature type="non-terminal residue" evidence="3">
    <location>
        <position position="1"/>
    </location>
</feature>
<dbReference type="AlphaFoldDB" id="A0A382JT51"/>
<gene>
    <name evidence="3" type="ORF">METZ01_LOCUS268518</name>
</gene>
<dbReference type="InterPro" id="IPR025161">
    <property type="entry name" value="IS402-like_dom"/>
</dbReference>
<feature type="region of interest" description="Disordered" evidence="1">
    <location>
        <begin position="114"/>
        <end position="139"/>
    </location>
</feature>
<reference evidence="3" key="1">
    <citation type="submission" date="2018-05" db="EMBL/GenBank/DDBJ databases">
        <authorList>
            <person name="Lanie J.A."/>
            <person name="Ng W.-L."/>
            <person name="Kazmierczak K.M."/>
            <person name="Andrzejewski T.M."/>
            <person name="Davidsen T.M."/>
            <person name="Wayne K.J."/>
            <person name="Tettelin H."/>
            <person name="Glass J.I."/>
            <person name="Rusch D."/>
            <person name="Podicherti R."/>
            <person name="Tsui H.-C.T."/>
            <person name="Winkler M.E."/>
        </authorList>
    </citation>
    <scope>NUCLEOTIDE SEQUENCE</scope>
</reference>
<evidence type="ECO:0000259" key="2">
    <source>
        <dbReference type="Pfam" id="PF13340"/>
    </source>
</evidence>
<dbReference type="EMBL" id="UINC01076465">
    <property type="protein sequence ID" value="SVC15664.1"/>
    <property type="molecule type" value="Genomic_DNA"/>
</dbReference>
<accession>A0A382JT51</accession>
<feature type="compositionally biased region" description="Basic and acidic residues" evidence="1">
    <location>
        <begin position="122"/>
        <end position="139"/>
    </location>
</feature>
<evidence type="ECO:0000313" key="3">
    <source>
        <dbReference type="EMBL" id="SVC15664.1"/>
    </source>
</evidence>
<dbReference type="InterPro" id="IPR052909">
    <property type="entry name" value="Transposase_6_like"/>
</dbReference>
<organism evidence="3">
    <name type="scientific">marine metagenome</name>
    <dbReference type="NCBI Taxonomy" id="408172"/>
    <lineage>
        <taxon>unclassified sequences</taxon>
        <taxon>metagenomes</taxon>
        <taxon>ecological metagenomes</taxon>
    </lineage>
</organism>
<sequence>VDDTDRPPEPTIWLVPDDVWEIVEEILARRYPRRAQDRKRVPLRRVLDGVLYRLRTGCQWNHLPKEFGDDSTVHRHFQAWCRLGIFDDIWRELLLRCEELDGIQWAWQSADASMGKATGKSKMPDDAVGKNPTDRAKKG</sequence>
<dbReference type="Pfam" id="PF13340">
    <property type="entry name" value="DUF4096"/>
    <property type="match status" value="1"/>
</dbReference>
<proteinExistence type="predicted"/>
<protein>
    <recommendedName>
        <fullName evidence="2">Insertion element IS402-like domain-containing protein</fullName>
    </recommendedName>
</protein>
<feature type="domain" description="Insertion element IS402-like" evidence="2">
    <location>
        <begin position="16"/>
        <end position="90"/>
    </location>
</feature>
<dbReference type="PANTHER" id="PTHR46637">
    <property type="entry name" value="TIS1421-TRANSPOSASE PROTEIN A"/>
    <property type="match status" value="1"/>
</dbReference>
<name>A0A382JT51_9ZZZZ</name>